<dbReference type="SUPFAM" id="SSF47391">
    <property type="entry name" value="Dimerization-anchoring domain of cAMP-dependent PK regulatory subunit"/>
    <property type="match status" value="1"/>
</dbReference>
<evidence type="ECO:0000313" key="2">
    <source>
        <dbReference type="Proteomes" id="UP000039865"/>
    </source>
</evidence>
<keyword evidence="2" id="KW-1185">Reference proteome</keyword>
<accession>A0A078B8G3</accession>
<dbReference type="Pfam" id="PF05186">
    <property type="entry name" value="Dpy-30"/>
    <property type="match status" value="1"/>
</dbReference>
<dbReference type="Gene3D" id="1.20.890.10">
    <property type="entry name" value="cAMP-dependent protein kinase regulatory subunit, dimerization-anchoring domain"/>
    <property type="match status" value="1"/>
</dbReference>
<dbReference type="InterPro" id="IPR007858">
    <property type="entry name" value="Dpy-30_motif"/>
</dbReference>
<name>A0A078B8G3_STYLE</name>
<organism evidence="1 2">
    <name type="scientific">Stylonychia lemnae</name>
    <name type="common">Ciliate</name>
    <dbReference type="NCBI Taxonomy" id="5949"/>
    <lineage>
        <taxon>Eukaryota</taxon>
        <taxon>Sar</taxon>
        <taxon>Alveolata</taxon>
        <taxon>Ciliophora</taxon>
        <taxon>Intramacronucleata</taxon>
        <taxon>Spirotrichea</taxon>
        <taxon>Stichotrichia</taxon>
        <taxon>Sporadotrichida</taxon>
        <taxon>Oxytrichidae</taxon>
        <taxon>Stylonychinae</taxon>
        <taxon>Stylonychia</taxon>
    </lineage>
</organism>
<protein>
    <recommendedName>
        <fullName evidence="3">RIIa domain-containing protein</fullName>
    </recommendedName>
</protein>
<sequence>MQSQIQHYLSQIGIDKLLIDAFKEVAFQKPSDPLVFIGEYLQERANIPQSQKIMKTDAIIPQEFQQNSISISKDKIKKDNIFIELDKNTDMSTDFKSSYRNALYIQESERPFIEQEDISITLEQRGGRSYQQTKNELEQKIVVGQDSAEDDDDDYFDEINQTPRPHAGVLMDFVRYETNTHLNDSITTELSADQNPNKYTTNE</sequence>
<dbReference type="EMBL" id="CCKQ01017681">
    <property type="protein sequence ID" value="CDW89582.1"/>
    <property type="molecule type" value="Genomic_DNA"/>
</dbReference>
<gene>
    <name evidence="1" type="primary">Contig15180.g16169</name>
    <name evidence="1" type="ORF">STYLEM_18715</name>
</gene>
<dbReference type="CDD" id="cd22958">
    <property type="entry name" value="DD_DPY30_SDC1-like"/>
    <property type="match status" value="1"/>
</dbReference>
<proteinExistence type="predicted"/>
<dbReference type="Proteomes" id="UP000039865">
    <property type="component" value="Unassembled WGS sequence"/>
</dbReference>
<dbReference type="AlphaFoldDB" id="A0A078B8G3"/>
<evidence type="ECO:0000313" key="1">
    <source>
        <dbReference type="EMBL" id="CDW89582.1"/>
    </source>
</evidence>
<reference evidence="1 2" key="1">
    <citation type="submission" date="2014-06" db="EMBL/GenBank/DDBJ databases">
        <authorList>
            <person name="Swart Estienne"/>
        </authorList>
    </citation>
    <scope>NUCLEOTIDE SEQUENCE [LARGE SCALE GENOMIC DNA]</scope>
    <source>
        <strain evidence="1 2">130c</strain>
    </source>
</reference>
<dbReference type="InParanoid" id="A0A078B8G3"/>
<evidence type="ECO:0008006" key="3">
    <source>
        <dbReference type="Google" id="ProtNLM"/>
    </source>
</evidence>